<dbReference type="EMBL" id="CP022278">
    <property type="protein sequence ID" value="ASK28204.1"/>
    <property type="molecule type" value="Genomic_DNA"/>
</dbReference>
<protein>
    <submittedName>
        <fullName evidence="1">Uncharacterized protein</fullName>
    </submittedName>
</protein>
<keyword evidence="2" id="KW-1185">Reference proteome</keyword>
<evidence type="ECO:0000313" key="2">
    <source>
        <dbReference type="Proteomes" id="UP000198238"/>
    </source>
</evidence>
<dbReference type="RefSeq" id="WP_089036894.1">
    <property type="nucleotide sequence ID" value="NZ_CP022278.1"/>
</dbReference>
<sequence>MRTDNLREGLLHHPGMVQQEASDTAYLAALWDEPVSYVVQFAQALDSVTAGYFLSCYVTRYGEGEWAAFNEHTAAAETGLGRGQWYAVRDRLLDKGVLMNDRNVRASLYCLNGAKLEAMMRRHSNLSLTAVTAPPLSINRLHLRTLLHYGLSVKACLYLAVIQSETPHTDFAKRSSFSDWILLPEKTVTERSYLSKREQQNASEALRTAGLIENEYRGFPRMRYCRYSLKRLAELTDGYMQTLTI</sequence>
<reference evidence="1 2" key="1">
    <citation type="submission" date="2017-06" db="EMBL/GenBank/DDBJ databases">
        <title>Neisseria chenwenguii sp. nov., isolated from the intestinal contents of Tibetan Plateau Pika in Yushu, Qinghai Province, China.</title>
        <authorList>
            <person name="Zhang G."/>
        </authorList>
    </citation>
    <scope>NUCLEOTIDE SEQUENCE [LARGE SCALE GENOMIC DNA]</scope>
    <source>
        <strain evidence="1 2">10023</strain>
    </source>
</reference>
<accession>A0A220S3Z1</accession>
<dbReference type="KEGG" id="nei:BG910_11095"/>
<dbReference type="Proteomes" id="UP000198238">
    <property type="component" value="Chromosome"/>
</dbReference>
<organism evidence="1 2">
    <name type="scientific">Neisseria chenwenguii</name>
    <dbReference type="NCBI Taxonomy" id="1853278"/>
    <lineage>
        <taxon>Bacteria</taxon>
        <taxon>Pseudomonadati</taxon>
        <taxon>Pseudomonadota</taxon>
        <taxon>Betaproteobacteria</taxon>
        <taxon>Neisseriales</taxon>
        <taxon>Neisseriaceae</taxon>
        <taxon>Neisseria</taxon>
    </lineage>
</organism>
<proteinExistence type="predicted"/>
<evidence type="ECO:0000313" key="1">
    <source>
        <dbReference type="EMBL" id="ASK28204.1"/>
    </source>
</evidence>
<dbReference type="AlphaFoldDB" id="A0A220S3Z1"/>
<gene>
    <name evidence="1" type="ORF">BG910_11095</name>
</gene>
<name>A0A220S3Z1_9NEIS</name>